<dbReference type="PROSITE" id="PS50003">
    <property type="entry name" value="PH_DOMAIN"/>
    <property type="match status" value="1"/>
</dbReference>
<dbReference type="SUPFAM" id="SSF50729">
    <property type="entry name" value="PH domain-like"/>
    <property type="match status" value="1"/>
</dbReference>
<dbReference type="InterPro" id="IPR001849">
    <property type="entry name" value="PH_domain"/>
</dbReference>
<dbReference type="STRING" id="665079.A7EHR6"/>
<evidence type="ECO:0000259" key="2">
    <source>
        <dbReference type="PROSITE" id="PS50003"/>
    </source>
</evidence>
<evidence type="ECO:0000313" key="3">
    <source>
        <dbReference type="EMBL" id="EDO02382.1"/>
    </source>
</evidence>
<reference evidence="4" key="1">
    <citation type="journal article" date="2011" name="PLoS Genet.">
        <title>Genomic analysis of the necrotrophic fungal pathogens Sclerotinia sclerotiorum and Botrytis cinerea.</title>
        <authorList>
            <person name="Amselem J."/>
            <person name="Cuomo C.A."/>
            <person name="van Kan J.A."/>
            <person name="Viaud M."/>
            <person name="Benito E.P."/>
            <person name="Couloux A."/>
            <person name="Coutinho P.M."/>
            <person name="de Vries R.P."/>
            <person name="Dyer P.S."/>
            <person name="Fillinger S."/>
            <person name="Fournier E."/>
            <person name="Gout L."/>
            <person name="Hahn M."/>
            <person name="Kohn L."/>
            <person name="Lapalu N."/>
            <person name="Plummer K.M."/>
            <person name="Pradier J.M."/>
            <person name="Quevillon E."/>
            <person name="Sharon A."/>
            <person name="Simon A."/>
            <person name="ten Have A."/>
            <person name="Tudzynski B."/>
            <person name="Tudzynski P."/>
            <person name="Wincker P."/>
            <person name="Andrew M."/>
            <person name="Anthouard V."/>
            <person name="Beever R.E."/>
            <person name="Beffa R."/>
            <person name="Benoit I."/>
            <person name="Bouzid O."/>
            <person name="Brault B."/>
            <person name="Chen Z."/>
            <person name="Choquer M."/>
            <person name="Collemare J."/>
            <person name="Cotton P."/>
            <person name="Danchin E.G."/>
            <person name="Da Silva C."/>
            <person name="Gautier A."/>
            <person name="Giraud C."/>
            <person name="Giraud T."/>
            <person name="Gonzalez C."/>
            <person name="Grossetete S."/>
            <person name="Guldener U."/>
            <person name="Henrissat B."/>
            <person name="Howlett B.J."/>
            <person name="Kodira C."/>
            <person name="Kretschmer M."/>
            <person name="Lappartient A."/>
            <person name="Leroch M."/>
            <person name="Levis C."/>
            <person name="Mauceli E."/>
            <person name="Neuveglise C."/>
            <person name="Oeser B."/>
            <person name="Pearson M."/>
            <person name="Poulain J."/>
            <person name="Poussereau N."/>
            <person name="Quesneville H."/>
            <person name="Rascle C."/>
            <person name="Schumacher J."/>
            <person name="Segurens B."/>
            <person name="Sexton A."/>
            <person name="Silva E."/>
            <person name="Sirven C."/>
            <person name="Soanes D.M."/>
            <person name="Talbot N.J."/>
            <person name="Templeton M."/>
            <person name="Yandava C."/>
            <person name="Yarden O."/>
            <person name="Zeng Q."/>
            <person name="Rollins J.A."/>
            <person name="Lebrun M.H."/>
            <person name="Dickman M."/>
        </authorList>
    </citation>
    <scope>NUCLEOTIDE SEQUENCE [LARGE SCALE GENOMIC DNA]</scope>
    <source>
        <strain evidence="4">ATCC 18683 / 1980 / Ss-1</strain>
    </source>
</reference>
<name>A7EHR6_SCLS1</name>
<gene>
    <name evidence="3" type="ORF">SS1G_04858</name>
</gene>
<proteinExistence type="predicted"/>
<evidence type="ECO:0000313" key="4">
    <source>
        <dbReference type="Proteomes" id="UP000001312"/>
    </source>
</evidence>
<evidence type="ECO:0000256" key="1">
    <source>
        <dbReference type="SAM" id="MobiDB-lite"/>
    </source>
</evidence>
<dbReference type="InParanoid" id="A7EHR6"/>
<feature type="compositionally biased region" description="Acidic residues" evidence="1">
    <location>
        <begin position="77"/>
        <end position="87"/>
    </location>
</feature>
<keyword evidence="4" id="KW-1185">Reference proteome</keyword>
<dbReference type="AlphaFoldDB" id="A7EHR6"/>
<feature type="region of interest" description="Disordered" evidence="1">
    <location>
        <begin position="53"/>
        <end position="93"/>
    </location>
</feature>
<organism evidence="3 4">
    <name type="scientific">Sclerotinia sclerotiorum (strain ATCC 18683 / 1980 / Ss-1)</name>
    <name type="common">White mold</name>
    <name type="synonym">Whetzelinia sclerotiorum</name>
    <dbReference type="NCBI Taxonomy" id="665079"/>
    <lineage>
        <taxon>Eukaryota</taxon>
        <taxon>Fungi</taxon>
        <taxon>Dikarya</taxon>
        <taxon>Ascomycota</taxon>
        <taxon>Pezizomycotina</taxon>
        <taxon>Leotiomycetes</taxon>
        <taxon>Helotiales</taxon>
        <taxon>Sclerotiniaceae</taxon>
        <taxon>Sclerotinia</taxon>
    </lineage>
</organism>
<dbReference type="GeneID" id="5489633"/>
<feature type="domain" description="PH" evidence="2">
    <location>
        <begin position="1"/>
        <end position="55"/>
    </location>
</feature>
<dbReference type="Proteomes" id="UP000001312">
    <property type="component" value="Unassembled WGS sequence"/>
</dbReference>
<protein>
    <recommendedName>
        <fullName evidence="2">PH domain-containing protein</fullName>
    </recommendedName>
</protein>
<dbReference type="EMBL" id="CH476626">
    <property type="protein sequence ID" value="EDO02382.1"/>
    <property type="molecule type" value="Genomic_DNA"/>
</dbReference>
<accession>A7EHR6</accession>
<sequence length="93" mass="10225">MGYGGRVNGNANGDRGREIEETVFAVYGTNNTWLFRARNEREKVEWIWKIDQGYFSSGGRGGNGNGGGRDDGSGSPESEDVDVDVDREDYLAD</sequence>
<feature type="compositionally biased region" description="Gly residues" evidence="1">
    <location>
        <begin position="56"/>
        <end position="67"/>
    </location>
</feature>
<dbReference type="RefSeq" id="XP_001593431.1">
    <property type="nucleotide sequence ID" value="XM_001593381.1"/>
</dbReference>
<dbReference type="KEGG" id="ssl:SS1G_04858"/>
<dbReference type="HOGENOM" id="CLU_2401006_0_0_1"/>